<dbReference type="Pfam" id="PF00144">
    <property type="entry name" value="Beta-lactamase"/>
    <property type="match status" value="1"/>
</dbReference>
<reference evidence="3" key="1">
    <citation type="journal article" date="2014" name="Int. J. Syst. Evol. Microbiol.">
        <title>Complete genome sequence of Corynebacterium casei LMG S-19264T (=DSM 44701T), isolated from a smear-ripened cheese.</title>
        <authorList>
            <consortium name="US DOE Joint Genome Institute (JGI-PGF)"/>
            <person name="Walter F."/>
            <person name="Albersmeier A."/>
            <person name="Kalinowski J."/>
            <person name="Ruckert C."/>
        </authorList>
    </citation>
    <scope>NUCLEOTIDE SEQUENCE</scope>
    <source>
        <strain evidence="3">JCM 3313</strain>
    </source>
</reference>
<dbReference type="Proteomes" id="UP000639606">
    <property type="component" value="Unassembled WGS sequence"/>
</dbReference>
<feature type="signal peptide" evidence="1">
    <location>
        <begin position="1"/>
        <end position="39"/>
    </location>
</feature>
<evidence type="ECO:0000259" key="2">
    <source>
        <dbReference type="Pfam" id="PF00144"/>
    </source>
</evidence>
<comment type="caution">
    <text evidence="3">The sequence shown here is derived from an EMBL/GenBank/DDBJ whole genome shotgun (WGS) entry which is preliminary data.</text>
</comment>
<evidence type="ECO:0000256" key="1">
    <source>
        <dbReference type="SAM" id="SignalP"/>
    </source>
</evidence>
<sequence>MPAVLTPRATKAATLPGFGRAALALTVAAALVSAGPSLAAAAEPSSDPTMRDVASQVLDSGVPGYAARVDDGRRMTVTAAGVADRATGRPMTGRDQFEIGSVTKAFTATLVLQQVDRGRVDLDASIDRYLPGVVPGGGEITVRMLLNHTSGLFQYIADPGYFVRMEQDPYHVATEQELLDIAFAHGPVFPPGQGWNYSNTNYVLLGMLLRRVTGQTMSDLVRRNIAVPLGLRHTYYPDPYAKNTGPGYARGYSVSFGDPAPTYVDVSDRPLGGWAGAGGAIISTPDEVSRFLSALLRGRLFSPAALTQMKTTVPLPEEVGVPGGYGLGLFRLDTVCGTVWAHGGTTRGHHTRATATEDGKRTAVADVTATPGITATPQGEARYTQVVSDADTALTCRMLNRPVPHTVTRSHTS</sequence>
<dbReference type="InterPro" id="IPR050491">
    <property type="entry name" value="AmpC-like"/>
</dbReference>
<organism evidence="3 4">
    <name type="scientific">Saccharothrix coeruleofusca</name>
    <dbReference type="NCBI Taxonomy" id="33919"/>
    <lineage>
        <taxon>Bacteria</taxon>
        <taxon>Bacillati</taxon>
        <taxon>Actinomycetota</taxon>
        <taxon>Actinomycetes</taxon>
        <taxon>Pseudonocardiales</taxon>
        <taxon>Pseudonocardiaceae</taxon>
        <taxon>Saccharothrix</taxon>
    </lineage>
</organism>
<dbReference type="EMBL" id="BMRG01000014">
    <property type="protein sequence ID" value="GGP74614.1"/>
    <property type="molecule type" value="Genomic_DNA"/>
</dbReference>
<dbReference type="AlphaFoldDB" id="A0A918ART0"/>
<evidence type="ECO:0000313" key="3">
    <source>
        <dbReference type="EMBL" id="GGP74614.1"/>
    </source>
</evidence>
<dbReference type="Gene3D" id="3.40.710.10">
    <property type="entry name" value="DD-peptidase/beta-lactamase superfamily"/>
    <property type="match status" value="1"/>
</dbReference>
<feature type="chain" id="PRO_5039370888" evidence="1">
    <location>
        <begin position="40"/>
        <end position="413"/>
    </location>
</feature>
<accession>A0A918ART0</accession>
<keyword evidence="4" id="KW-1185">Reference proteome</keyword>
<dbReference type="InterPro" id="IPR012338">
    <property type="entry name" value="Beta-lactam/transpept-like"/>
</dbReference>
<gene>
    <name evidence="3" type="ORF">GCM10010185_55310</name>
</gene>
<dbReference type="SUPFAM" id="SSF56601">
    <property type="entry name" value="beta-lactamase/transpeptidase-like"/>
    <property type="match status" value="1"/>
</dbReference>
<dbReference type="InterPro" id="IPR001466">
    <property type="entry name" value="Beta-lactam-related"/>
</dbReference>
<proteinExistence type="predicted"/>
<protein>
    <submittedName>
        <fullName evidence="3">Serine hydrolase</fullName>
    </submittedName>
</protein>
<feature type="domain" description="Beta-lactamase-related" evidence="2">
    <location>
        <begin position="56"/>
        <end position="364"/>
    </location>
</feature>
<dbReference type="PANTHER" id="PTHR46825">
    <property type="entry name" value="D-ALANYL-D-ALANINE-CARBOXYPEPTIDASE/ENDOPEPTIDASE AMPH"/>
    <property type="match status" value="1"/>
</dbReference>
<dbReference type="PANTHER" id="PTHR46825:SF7">
    <property type="entry name" value="D-ALANYL-D-ALANINE CARBOXYPEPTIDASE"/>
    <property type="match status" value="1"/>
</dbReference>
<keyword evidence="1" id="KW-0732">Signal</keyword>
<dbReference type="GO" id="GO:0016787">
    <property type="term" value="F:hydrolase activity"/>
    <property type="evidence" value="ECO:0007669"/>
    <property type="project" value="UniProtKB-KW"/>
</dbReference>
<reference evidence="3" key="2">
    <citation type="submission" date="2020-09" db="EMBL/GenBank/DDBJ databases">
        <authorList>
            <person name="Sun Q."/>
            <person name="Ohkuma M."/>
        </authorList>
    </citation>
    <scope>NUCLEOTIDE SEQUENCE</scope>
    <source>
        <strain evidence="3">JCM 3313</strain>
    </source>
</reference>
<name>A0A918ART0_9PSEU</name>
<evidence type="ECO:0000313" key="4">
    <source>
        <dbReference type="Proteomes" id="UP000639606"/>
    </source>
</evidence>
<keyword evidence="3" id="KW-0378">Hydrolase</keyword>